<dbReference type="EMBL" id="RCMK01000053">
    <property type="protein sequence ID" value="KAG2951385.1"/>
    <property type="molecule type" value="Genomic_DNA"/>
</dbReference>
<sequence length="56" mass="5994">MFASSAGSRRRASSPPPAQPYACPLPGEEGHEKIRALLASDPRREIISDSEGLRSS</sequence>
<comment type="caution">
    <text evidence="1">The sequence shown here is derived from an EMBL/GenBank/DDBJ whole genome shotgun (WGS) entry which is preliminary data.</text>
</comment>
<accession>A0A8T1EIP6</accession>
<proteinExistence type="predicted"/>
<protein>
    <submittedName>
        <fullName evidence="1">Uncharacterized protein</fullName>
    </submittedName>
</protein>
<name>A0A8T1EIP6_9STRA</name>
<gene>
    <name evidence="1" type="ORF">PC117_g3625</name>
</gene>
<reference evidence="1" key="1">
    <citation type="submission" date="2018-10" db="EMBL/GenBank/DDBJ databases">
        <title>Effector identification in a new, highly contiguous assembly of the strawberry crown rot pathogen Phytophthora cactorum.</title>
        <authorList>
            <person name="Armitage A.D."/>
            <person name="Nellist C.F."/>
            <person name="Bates H."/>
            <person name="Vickerstaff R.J."/>
            <person name="Harrison R.J."/>
        </authorList>
    </citation>
    <scope>NUCLEOTIDE SEQUENCE</scope>
    <source>
        <strain evidence="1">4040</strain>
    </source>
</reference>
<dbReference type="AlphaFoldDB" id="A0A8T1EIP6"/>
<organism evidence="1 2">
    <name type="scientific">Phytophthora cactorum</name>
    <dbReference type="NCBI Taxonomy" id="29920"/>
    <lineage>
        <taxon>Eukaryota</taxon>
        <taxon>Sar</taxon>
        <taxon>Stramenopiles</taxon>
        <taxon>Oomycota</taxon>
        <taxon>Peronosporomycetes</taxon>
        <taxon>Peronosporales</taxon>
        <taxon>Peronosporaceae</taxon>
        <taxon>Phytophthora</taxon>
    </lineage>
</organism>
<evidence type="ECO:0000313" key="1">
    <source>
        <dbReference type="EMBL" id="KAG2951385.1"/>
    </source>
</evidence>
<evidence type="ECO:0000313" key="2">
    <source>
        <dbReference type="Proteomes" id="UP000736787"/>
    </source>
</evidence>
<dbReference type="Proteomes" id="UP000736787">
    <property type="component" value="Unassembled WGS sequence"/>
</dbReference>